<gene>
    <name evidence="4" type="ORF">BDW47DRAFT_121820</name>
</gene>
<feature type="domain" description="Carboxylesterase type B" evidence="3">
    <location>
        <begin position="127"/>
        <end position="270"/>
    </location>
</feature>
<keyword evidence="5" id="KW-1185">Reference proteome</keyword>
<dbReference type="AlphaFoldDB" id="A0A2I2FQ30"/>
<dbReference type="OrthoDB" id="408631at2759"/>
<proteinExistence type="predicted"/>
<sequence>MRPCLHIAKKHLLTTSLILSFLLLCHTLKTPSPKVDLGYATHTSGTKVFLYNNIRFAQPPTGDRRFRKPGTPPPHKPGVLNGRNHLLKSDCVNSAPREMLVSELNRTTWGQEDCLFLNVLVPEAEGQDMDINVGLHDSVTALEWIKKYIKRFGSNPDNITAMGQNTSATMVTLMLVANRGQGELPSQKTFISSPAMSPRRDVTSRRASLFKEVLKATKCKSVECLRDAPANTLTTANKHLLTEVVGGSGGATFGPGIRFGPIPDGEYIPDVLTVLFSQGRVNPRIKKPAGFAEFVRRTIPDANEETIQRIRDLYSQPDSKIQDVANDWTTDVVYGCNSQGLAKAYASKTQRYVFSVPPAVHSLDLNYIFFVDQKTTPVKDVSLATEVQARTLDFFHGRDDGEWPVYGNQSTTVNVVAKGLQKKMDPWAKNPNCQALLKIIMDPKNGA</sequence>
<dbReference type="InterPro" id="IPR050309">
    <property type="entry name" value="Type-B_Carboxylest/Lipase"/>
</dbReference>
<dbReference type="Pfam" id="PF00135">
    <property type="entry name" value="COesterase"/>
    <property type="match status" value="2"/>
</dbReference>
<reference evidence="4 5" key="1">
    <citation type="submission" date="2017-12" db="EMBL/GenBank/DDBJ databases">
        <authorList>
            <consortium name="DOE Joint Genome Institute"/>
            <person name="Haridas S."/>
            <person name="Kjaerbolling I."/>
            <person name="Vesth T.C."/>
            <person name="Frisvad J.C."/>
            <person name="Nybo J.L."/>
            <person name="Theobald S."/>
            <person name="Kuo A."/>
            <person name="Bowyer P."/>
            <person name="Matsuda Y."/>
            <person name="Mondo S."/>
            <person name="Lyhne E.K."/>
            <person name="Kogle M.E."/>
            <person name="Clum A."/>
            <person name="Lipzen A."/>
            <person name="Salamov A."/>
            <person name="Ngan C.Y."/>
            <person name="Daum C."/>
            <person name="Chiniquy J."/>
            <person name="Barry K."/>
            <person name="LaButti K."/>
            <person name="Simmons B.A."/>
            <person name="Magnuson J.K."/>
            <person name="Mortensen U.H."/>
            <person name="Larsen T.O."/>
            <person name="Grigoriev I.V."/>
            <person name="Baker S.E."/>
            <person name="Andersen M.R."/>
            <person name="Nordberg H.P."/>
            <person name="Cantor M.N."/>
            <person name="Hua S.X."/>
        </authorList>
    </citation>
    <scope>NUCLEOTIDE SEQUENCE [LARGE SCALE GENOMIC DNA]</scope>
    <source>
        <strain evidence="4 5">CBS 102.13</strain>
    </source>
</reference>
<dbReference type="PANTHER" id="PTHR11559">
    <property type="entry name" value="CARBOXYLESTERASE"/>
    <property type="match status" value="1"/>
</dbReference>
<evidence type="ECO:0000256" key="2">
    <source>
        <dbReference type="SAM" id="SignalP"/>
    </source>
</evidence>
<feature type="signal peptide" evidence="2">
    <location>
        <begin position="1"/>
        <end position="27"/>
    </location>
</feature>
<evidence type="ECO:0000256" key="1">
    <source>
        <dbReference type="SAM" id="MobiDB-lite"/>
    </source>
</evidence>
<dbReference type="InterPro" id="IPR002018">
    <property type="entry name" value="CarbesteraseB"/>
</dbReference>
<dbReference type="GeneID" id="36522871"/>
<feature type="region of interest" description="Disordered" evidence="1">
    <location>
        <begin position="59"/>
        <end position="82"/>
    </location>
</feature>
<organism evidence="4 5">
    <name type="scientific">Aspergillus candidus</name>
    <dbReference type="NCBI Taxonomy" id="41067"/>
    <lineage>
        <taxon>Eukaryota</taxon>
        <taxon>Fungi</taxon>
        <taxon>Dikarya</taxon>
        <taxon>Ascomycota</taxon>
        <taxon>Pezizomycotina</taxon>
        <taxon>Eurotiomycetes</taxon>
        <taxon>Eurotiomycetidae</taxon>
        <taxon>Eurotiales</taxon>
        <taxon>Aspergillaceae</taxon>
        <taxon>Aspergillus</taxon>
        <taxon>Aspergillus subgen. Circumdati</taxon>
    </lineage>
</organism>
<dbReference type="Gene3D" id="3.40.50.1820">
    <property type="entry name" value="alpha/beta hydrolase"/>
    <property type="match status" value="2"/>
</dbReference>
<dbReference type="InterPro" id="IPR029058">
    <property type="entry name" value="AB_hydrolase_fold"/>
</dbReference>
<evidence type="ECO:0000313" key="4">
    <source>
        <dbReference type="EMBL" id="PLB42719.1"/>
    </source>
</evidence>
<feature type="chain" id="PRO_5014171248" evidence="2">
    <location>
        <begin position="28"/>
        <end position="447"/>
    </location>
</feature>
<dbReference type="InterPro" id="IPR019819">
    <property type="entry name" value="Carboxylesterase_B_CS"/>
</dbReference>
<dbReference type="STRING" id="41067.A0A2I2FQ30"/>
<evidence type="ECO:0000259" key="3">
    <source>
        <dbReference type="Pfam" id="PF00135"/>
    </source>
</evidence>
<name>A0A2I2FQ30_ASPCN</name>
<dbReference type="RefSeq" id="XP_024676731.1">
    <property type="nucleotide sequence ID" value="XM_024815711.1"/>
</dbReference>
<feature type="domain" description="Carboxylesterase type B" evidence="3">
    <location>
        <begin position="41"/>
        <end position="125"/>
    </location>
</feature>
<protein>
    <submittedName>
        <fullName evidence="4">Carboxylesterase family protein</fullName>
    </submittedName>
</protein>
<dbReference type="PROSITE" id="PS00941">
    <property type="entry name" value="CARBOXYLESTERASE_B_2"/>
    <property type="match status" value="1"/>
</dbReference>
<dbReference type="Proteomes" id="UP000234585">
    <property type="component" value="Unassembled WGS sequence"/>
</dbReference>
<dbReference type="SUPFAM" id="SSF53474">
    <property type="entry name" value="alpha/beta-Hydrolases"/>
    <property type="match status" value="1"/>
</dbReference>
<evidence type="ECO:0000313" key="5">
    <source>
        <dbReference type="Proteomes" id="UP000234585"/>
    </source>
</evidence>
<keyword evidence="2" id="KW-0732">Signal</keyword>
<accession>A0A2I2FQ30</accession>
<dbReference type="EMBL" id="KZ559117">
    <property type="protein sequence ID" value="PLB42719.1"/>
    <property type="molecule type" value="Genomic_DNA"/>
</dbReference>